<gene>
    <name evidence="3" type="ORF">DRP53_02515</name>
</gene>
<comment type="similarity">
    <text evidence="1">Belongs to the NAD(P)-dependent epimerase/dehydratase family.</text>
</comment>
<dbReference type="PANTHER" id="PTHR43000">
    <property type="entry name" value="DTDP-D-GLUCOSE 4,6-DEHYDRATASE-RELATED"/>
    <property type="match status" value="1"/>
</dbReference>
<feature type="domain" description="NAD-dependent epimerase/dehydratase" evidence="2">
    <location>
        <begin position="5"/>
        <end position="214"/>
    </location>
</feature>
<evidence type="ECO:0000313" key="3">
    <source>
        <dbReference type="EMBL" id="RKX71169.1"/>
    </source>
</evidence>
<reference evidence="3 4" key="1">
    <citation type="submission" date="2018-06" db="EMBL/GenBank/DDBJ databases">
        <title>Extensive metabolic versatility and redundancy in microbially diverse, dynamic hydrothermal sediments.</title>
        <authorList>
            <person name="Dombrowski N."/>
            <person name="Teske A."/>
            <person name="Baker B.J."/>
        </authorList>
    </citation>
    <scope>NUCLEOTIDE SEQUENCE [LARGE SCALE GENOMIC DNA]</scope>
    <source>
        <strain evidence="3">B36_G15</strain>
    </source>
</reference>
<evidence type="ECO:0000256" key="1">
    <source>
        <dbReference type="ARBA" id="ARBA00007637"/>
    </source>
</evidence>
<accession>A0A660SK75</accession>
<dbReference type="InterPro" id="IPR036291">
    <property type="entry name" value="NAD(P)-bd_dom_sf"/>
</dbReference>
<name>A0A660SK75_UNCW3</name>
<sequence>MAKSVLITGASGFIGQNLTRALEGHYQLYLQVRNSHPTGKTERIFSLDFGTRFNLVDLEIPVEKIIHLAGEFEKKKDFSKLYFANTYSTYLLSQWASEKGVGEFILASTGGIYGPGRHRETDPPNPVDLYSLTKRQAEEILLWSSIKKVKIARIFFCYGPGAKRGLINHLFVKIMRGEEIVVDRLIINPIYIDDLVEYMKRLIRSTEGGVYNLAGEEEIMLSDLVDQIGRITKKKVKMRRGVDKGEMVGITTKAKRTFNFTPKVGLARGLRLTYEALVGKKS</sequence>
<dbReference type="Proteomes" id="UP000268469">
    <property type="component" value="Unassembled WGS sequence"/>
</dbReference>
<dbReference type="Pfam" id="PF01370">
    <property type="entry name" value="Epimerase"/>
    <property type="match status" value="1"/>
</dbReference>
<dbReference type="InterPro" id="IPR001509">
    <property type="entry name" value="Epimerase_deHydtase"/>
</dbReference>
<dbReference type="AlphaFoldDB" id="A0A660SK75"/>
<organism evidence="3 4">
    <name type="scientific">candidate division WOR-3 bacterium</name>
    <dbReference type="NCBI Taxonomy" id="2052148"/>
    <lineage>
        <taxon>Bacteria</taxon>
        <taxon>Bacteria division WOR-3</taxon>
    </lineage>
</organism>
<comment type="caution">
    <text evidence="3">The sequence shown here is derived from an EMBL/GenBank/DDBJ whole genome shotgun (WGS) entry which is preliminary data.</text>
</comment>
<protein>
    <recommendedName>
        <fullName evidence="2">NAD-dependent epimerase/dehydratase domain-containing protein</fullName>
    </recommendedName>
</protein>
<dbReference type="EMBL" id="QNBE01000015">
    <property type="protein sequence ID" value="RKX71169.1"/>
    <property type="molecule type" value="Genomic_DNA"/>
</dbReference>
<dbReference type="SUPFAM" id="SSF51735">
    <property type="entry name" value="NAD(P)-binding Rossmann-fold domains"/>
    <property type="match status" value="1"/>
</dbReference>
<dbReference type="Gene3D" id="3.40.50.720">
    <property type="entry name" value="NAD(P)-binding Rossmann-like Domain"/>
    <property type="match status" value="1"/>
</dbReference>
<evidence type="ECO:0000313" key="4">
    <source>
        <dbReference type="Proteomes" id="UP000268469"/>
    </source>
</evidence>
<proteinExistence type="inferred from homology"/>
<evidence type="ECO:0000259" key="2">
    <source>
        <dbReference type="Pfam" id="PF01370"/>
    </source>
</evidence>